<dbReference type="RefSeq" id="WP_269336813.1">
    <property type="nucleotide sequence ID" value="NZ_JBFSSG010000001.1"/>
</dbReference>
<protein>
    <submittedName>
        <fullName evidence="2">Uncharacterized protein</fullName>
    </submittedName>
</protein>
<feature type="chain" id="PRO_5047340913" evidence="1">
    <location>
        <begin position="23"/>
        <end position="111"/>
    </location>
</feature>
<sequence length="111" mass="12463">MKKNLIAISVILLSQITFTAAAGESVKAPVKSNAELEVIAQNLTGMDTQTIQVWLNQLQEQVIKNPSDEKVMREYMALVGQVKEVSQEYAKAYGEPQVQTEQEMDQMDELF</sequence>
<keyword evidence="3" id="KW-1185">Reference proteome</keyword>
<accession>A0ABV4MR43</accession>
<reference evidence="2 3" key="1">
    <citation type="journal article" date="2024" name="ISME J.">
        <title>Tailless and filamentous prophages are predominant in marine Vibrio.</title>
        <authorList>
            <person name="Steensen K."/>
            <person name="Seneca J."/>
            <person name="Bartlau N."/>
            <person name="Yu X.A."/>
            <person name="Hussain F.A."/>
            <person name="Polz M.F."/>
        </authorList>
    </citation>
    <scope>NUCLEOTIDE SEQUENCE [LARGE SCALE GENOMIC DNA]</scope>
    <source>
        <strain evidence="2 3">10N.239.312.F12</strain>
    </source>
</reference>
<proteinExistence type="predicted"/>
<dbReference type="Proteomes" id="UP001570071">
    <property type="component" value="Unassembled WGS sequence"/>
</dbReference>
<organism evidence="2 3">
    <name type="scientific">Vibrio pomeroyi</name>
    <dbReference type="NCBI Taxonomy" id="198832"/>
    <lineage>
        <taxon>Bacteria</taxon>
        <taxon>Pseudomonadati</taxon>
        <taxon>Pseudomonadota</taxon>
        <taxon>Gammaproteobacteria</taxon>
        <taxon>Vibrionales</taxon>
        <taxon>Vibrionaceae</taxon>
        <taxon>Vibrio</taxon>
    </lineage>
</organism>
<dbReference type="EMBL" id="JBFSSG010000001">
    <property type="protein sequence ID" value="MEZ8719618.1"/>
    <property type="molecule type" value="Genomic_DNA"/>
</dbReference>
<evidence type="ECO:0000256" key="1">
    <source>
        <dbReference type="SAM" id="SignalP"/>
    </source>
</evidence>
<comment type="caution">
    <text evidence="2">The sequence shown here is derived from an EMBL/GenBank/DDBJ whole genome shotgun (WGS) entry which is preliminary data.</text>
</comment>
<gene>
    <name evidence="2" type="ORF">AB6D66_00970</name>
</gene>
<evidence type="ECO:0000313" key="2">
    <source>
        <dbReference type="EMBL" id="MEZ8719618.1"/>
    </source>
</evidence>
<keyword evidence="1" id="KW-0732">Signal</keyword>
<name>A0ABV4MR43_9VIBR</name>
<feature type="signal peptide" evidence="1">
    <location>
        <begin position="1"/>
        <end position="22"/>
    </location>
</feature>
<evidence type="ECO:0000313" key="3">
    <source>
        <dbReference type="Proteomes" id="UP001570071"/>
    </source>
</evidence>